<evidence type="ECO:0000313" key="1">
    <source>
        <dbReference type="EMBL" id="MBX34321.1"/>
    </source>
</evidence>
<dbReference type="AlphaFoldDB" id="A0A2P2MVT4"/>
<accession>A0A2P2MVT4</accession>
<dbReference type="EMBL" id="GGEC01053837">
    <property type="protein sequence ID" value="MBX34321.1"/>
    <property type="molecule type" value="Transcribed_RNA"/>
</dbReference>
<proteinExistence type="predicted"/>
<name>A0A2P2MVT4_RHIMU</name>
<organism evidence="1">
    <name type="scientific">Rhizophora mucronata</name>
    <name type="common">Asiatic mangrove</name>
    <dbReference type="NCBI Taxonomy" id="61149"/>
    <lineage>
        <taxon>Eukaryota</taxon>
        <taxon>Viridiplantae</taxon>
        <taxon>Streptophyta</taxon>
        <taxon>Embryophyta</taxon>
        <taxon>Tracheophyta</taxon>
        <taxon>Spermatophyta</taxon>
        <taxon>Magnoliopsida</taxon>
        <taxon>eudicotyledons</taxon>
        <taxon>Gunneridae</taxon>
        <taxon>Pentapetalae</taxon>
        <taxon>rosids</taxon>
        <taxon>fabids</taxon>
        <taxon>Malpighiales</taxon>
        <taxon>Rhizophoraceae</taxon>
        <taxon>Rhizophora</taxon>
    </lineage>
</organism>
<sequence length="58" mass="6622">MKLKDKMNKKETQRMVTILASSFFNVGTWNVTEKASQMPIESKKPTSLVVPSTRSFFP</sequence>
<protein>
    <submittedName>
        <fullName evidence="1">Uncharacterized protein</fullName>
    </submittedName>
</protein>
<reference evidence="1" key="1">
    <citation type="submission" date="2018-02" db="EMBL/GenBank/DDBJ databases">
        <title>Rhizophora mucronata_Transcriptome.</title>
        <authorList>
            <person name="Meera S.P."/>
            <person name="Sreeshan A."/>
            <person name="Augustine A."/>
        </authorList>
    </citation>
    <scope>NUCLEOTIDE SEQUENCE</scope>
    <source>
        <tissue evidence="1">Leaf</tissue>
    </source>
</reference>